<feature type="compositionally biased region" description="Polar residues" evidence="6">
    <location>
        <begin position="151"/>
        <end position="171"/>
    </location>
</feature>
<feature type="region of interest" description="Disordered" evidence="6">
    <location>
        <begin position="747"/>
        <end position="791"/>
    </location>
</feature>
<dbReference type="AlphaFoldDB" id="A0AAE1ZBQ9"/>
<evidence type="ECO:0000256" key="1">
    <source>
        <dbReference type="ARBA" id="ARBA00023015"/>
    </source>
</evidence>
<keyword evidence="1" id="KW-0805">Transcription regulation</keyword>
<dbReference type="Gene3D" id="1.10.30.10">
    <property type="entry name" value="High mobility group box domain"/>
    <property type="match status" value="1"/>
</dbReference>
<dbReference type="CDD" id="cd22042">
    <property type="entry name" value="HMG-box_EGL13-like"/>
    <property type="match status" value="1"/>
</dbReference>
<keyword evidence="3" id="KW-0804">Transcription</keyword>
<dbReference type="GO" id="GO:0005634">
    <property type="term" value="C:nucleus"/>
    <property type="evidence" value="ECO:0007669"/>
    <property type="project" value="UniProtKB-UniRule"/>
</dbReference>
<evidence type="ECO:0000313" key="9">
    <source>
        <dbReference type="Proteomes" id="UP001292079"/>
    </source>
</evidence>
<dbReference type="InterPro" id="IPR009071">
    <property type="entry name" value="HMG_box_dom"/>
</dbReference>
<name>A0AAE1ZBQ9_SCHME</name>
<evidence type="ECO:0000256" key="3">
    <source>
        <dbReference type="ARBA" id="ARBA00023163"/>
    </source>
</evidence>
<evidence type="ECO:0000256" key="6">
    <source>
        <dbReference type="SAM" id="MobiDB-lite"/>
    </source>
</evidence>
<evidence type="ECO:0000256" key="2">
    <source>
        <dbReference type="ARBA" id="ARBA00023125"/>
    </source>
</evidence>
<evidence type="ECO:0000259" key="7">
    <source>
        <dbReference type="PROSITE" id="PS50118"/>
    </source>
</evidence>
<sequence length="1015" mass="115064">MVTATKCTLISTPGTYTSNLSSFVFSSSSSISSSMISVTPVSLSSKSSAILTKIFQLLETIYQSKQFSFEEKLQILMNIAEYVVKFYQYLTNPNINYPFTQNHESPLNLTQPKILNKETNVDTCSSYTISQSSSPSFSFVNQSRDSLHLSSINNPLNQQNFPNRSTKCAQQSSTSSTPDTTSDSLIIHLPQYIASLQKSNYSSDGLVYPSNNSSYVTHDEINVTSTMNWLSPCPDGSDVSNCLLKQITSTTEKMKTDQMIQSTNMITETMLNYLKFCYSRLSSDETISHLSQKQNNLNNTEDILPVKDFPQLSNGKYFVDKLNTNDSSLFFQNDIDSADDKSVLQEPVTSSTFIHLYEIINQVKSKFNNENIVSLTSVTTTTPHSTTEQMKSNDFSMHKQIPNKNVNNCNYNALSFLNSSLPSSAYLSSTVLEHTPSAGCQQQQYQLNPVSHSFNNNSFLTFNEKLQTISGMNTNQFSIPLQSNYNGNDGSNSNVNLFNNSNNTGNNSEAIIIVDTKLCTTQTPTIDTLALENNADLVQENDSMLSEHNTNLPCLSLPSGMNLNQSTFYNPAIVTTNNNIHSSSQNNDKKSTDAKQNCIDRAHLTHNSMELSKQQLMSLSKFTNLNSSNISNPIKLNLNLTNTVIFSNDNNNRSKNIKTNKNTMINSTLITNDAIEDNETSDKSLTTASQNTFKYQDETATIQETQHYQYVSDEHNHSSHSIKKKDFDIEQFRKLKFSYSNRYENIKESESGFESSQKTRSLRHHSQMKSHLAIKPNRDQSKDNPPSHIKRPMNAFMIWARDERRKILKACPDMHNSSISKFLGAKWKSMSSEVKQPYYEEQARLSRQHMEEHPAYRYRPRPKRTCIVDGRKLRISEYKELMRLRGDSSHRQWTGSTDEQSQKIVEDILDNKLTSITQLNPTISPLTGYDEESVSSSKNDKMIQNIHGVNNDQFKENKQDKSNEEPKEKQRQIENDSNITSKATFMKISSHKSYMMKETIKQTAPFDTDKMELDI</sequence>
<keyword evidence="9" id="KW-1185">Reference proteome</keyword>
<accession>A0AAE1ZBQ9</accession>
<reference evidence="8" key="2">
    <citation type="journal article" date="2023" name="Infect Dis Poverty">
        <title>Chromosome-scale genome of the human blood fluke Schistosoma mekongi and its implications for public health.</title>
        <authorList>
            <person name="Zhou M."/>
            <person name="Xu L."/>
            <person name="Xu D."/>
            <person name="Chen W."/>
            <person name="Khan J."/>
            <person name="Hu Y."/>
            <person name="Huang H."/>
            <person name="Wei H."/>
            <person name="Zhang Y."/>
            <person name="Chusongsang P."/>
            <person name="Tanasarnprasert K."/>
            <person name="Hu X."/>
            <person name="Limpanont Y."/>
            <person name="Lv Z."/>
        </authorList>
    </citation>
    <scope>NUCLEOTIDE SEQUENCE</scope>
    <source>
        <strain evidence="8">LV_2022a</strain>
    </source>
</reference>
<gene>
    <name evidence="8" type="ORF">MN116_005518</name>
</gene>
<dbReference type="SUPFAM" id="SSF47095">
    <property type="entry name" value="HMG-box"/>
    <property type="match status" value="1"/>
</dbReference>
<dbReference type="PANTHER" id="PTHR45789">
    <property type="entry name" value="FI18025P1"/>
    <property type="match status" value="1"/>
</dbReference>
<proteinExistence type="predicted"/>
<feature type="compositionally biased region" description="Low complexity" evidence="6">
    <location>
        <begin position="172"/>
        <end position="182"/>
    </location>
</feature>
<reference evidence="8" key="1">
    <citation type="submission" date="2022-04" db="EMBL/GenBank/DDBJ databases">
        <authorList>
            <person name="Xu L."/>
            <person name="Lv Z."/>
        </authorList>
    </citation>
    <scope>NUCLEOTIDE SEQUENCE</scope>
    <source>
        <strain evidence="8">LV_2022a</strain>
    </source>
</reference>
<feature type="region of interest" description="Disordered" evidence="6">
    <location>
        <begin position="923"/>
        <end position="942"/>
    </location>
</feature>
<feature type="region of interest" description="Disordered" evidence="6">
    <location>
        <begin position="948"/>
        <end position="984"/>
    </location>
</feature>
<evidence type="ECO:0000313" key="8">
    <source>
        <dbReference type="EMBL" id="KAK4471121.1"/>
    </source>
</evidence>
<evidence type="ECO:0000256" key="5">
    <source>
        <dbReference type="PROSITE-ProRule" id="PRU00267"/>
    </source>
</evidence>
<dbReference type="GO" id="GO:0000981">
    <property type="term" value="F:DNA-binding transcription factor activity, RNA polymerase II-specific"/>
    <property type="evidence" value="ECO:0007669"/>
    <property type="project" value="TreeGrafter"/>
</dbReference>
<keyword evidence="2 5" id="KW-0238">DNA-binding</keyword>
<feature type="DNA-binding region" description="HMG box" evidence="5">
    <location>
        <begin position="789"/>
        <end position="857"/>
    </location>
</feature>
<protein>
    <recommendedName>
        <fullName evidence="7">HMG box domain-containing protein</fullName>
    </recommendedName>
</protein>
<feature type="region of interest" description="Disordered" evidence="6">
    <location>
        <begin position="151"/>
        <end position="182"/>
    </location>
</feature>
<dbReference type="InterPro" id="IPR036910">
    <property type="entry name" value="HMG_box_dom_sf"/>
</dbReference>
<dbReference type="SMART" id="SM00398">
    <property type="entry name" value="HMG"/>
    <property type="match status" value="1"/>
</dbReference>
<feature type="domain" description="HMG box" evidence="7">
    <location>
        <begin position="789"/>
        <end position="857"/>
    </location>
</feature>
<dbReference type="PROSITE" id="PS50118">
    <property type="entry name" value="HMG_BOX_2"/>
    <property type="match status" value="1"/>
</dbReference>
<dbReference type="GO" id="GO:0000978">
    <property type="term" value="F:RNA polymerase II cis-regulatory region sequence-specific DNA binding"/>
    <property type="evidence" value="ECO:0007669"/>
    <property type="project" value="TreeGrafter"/>
</dbReference>
<dbReference type="EMBL" id="JALJAT010000003">
    <property type="protein sequence ID" value="KAK4471121.1"/>
    <property type="molecule type" value="Genomic_DNA"/>
</dbReference>
<dbReference type="Pfam" id="PF00505">
    <property type="entry name" value="HMG_box"/>
    <property type="match status" value="1"/>
</dbReference>
<dbReference type="InterPro" id="IPR051356">
    <property type="entry name" value="SOX/SOX-like_TF"/>
</dbReference>
<evidence type="ECO:0000256" key="4">
    <source>
        <dbReference type="ARBA" id="ARBA00023242"/>
    </source>
</evidence>
<dbReference type="FunFam" id="1.10.30.10:FF:000003">
    <property type="entry name" value="Putative transcription factor SOX-6"/>
    <property type="match status" value="1"/>
</dbReference>
<dbReference type="Proteomes" id="UP001292079">
    <property type="component" value="Unassembled WGS sequence"/>
</dbReference>
<feature type="compositionally biased region" description="Basic and acidic residues" evidence="6">
    <location>
        <begin position="953"/>
        <end position="974"/>
    </location>
</feature>
<dbReference type="GO" id="GO:0045165">
    <property type="term" value="P:cell fate commitment"/>
    <property type="evidence" value="ECO:0007669"/>
    <property type="project" value="TreeGrafter"/>
</dbReference>
<keyword evidence="4 5" id="KW-0539">Nucleus</keyword>
<comment type="caution">
    <text evidence="8">The sequence shown here is derived from an EMBL/GenBank/DDBJ whole genome shotgun (WGS) entry which is preliminary data.</text>
</comment>
<dbReference type="PANTHER" id="PTHR45789:SF2">
    <property type="entry name" value="FI18025P1"/>
    <property type="match status" value="1"/>
</dbReference>
<organism evidence="8 9">
    <name type="scientific">Schistosoma mekongi</name>
    <name type="common">Parasitic worm</name>
    <dbReference type="NCBI Taxonomy" id="38744"/>
    <lineage>
        <taxon>Eukaryota</taxon>
        <taxon>Metazoa</taxon>
        <taxon>Spiralia</taxon>
        <taxon>Lophotrochozoa</taxon>
        <taxon>Platyhelminthes</taxon>
        <taxon>Trematoda</taxon>
        <taxon>Digenea</taxon>
        <taxon>Strigeidida</taxon>
        <taxon>Schistosomatoidea</taxon>
        <taxon>Schistosomatidae</taxon>
        <taxon>Schistosoma</taxon>
    </lineage>
</organism>